<proteinExistence type="predicted"/>
<accession>A0ABU6SJZ0</accession>
<reference evidence="2 3" key="1">
    <citation type="journal article" date="2023" name="Plants (Basel)">
        <title>Bridging the Gap: Combining Genomics and Transcriptomics Approaches to Understand Stylosanthes scabra, an Orphan Legume from the Brazilian Caatinga.</title>
        <authorList>
            <person name="Ferreira-Neto J.R.C."/>
            <person name="da Silva M.D."/>
            <person name="Binneck E."/>
            <person name="de Melo N.F."/>
            <person name="da Silva R.H."/>
            <person name="de Melo A.L.T.M."/>
            <person name="Pandolfi V."/>
            <person name="Bustamante F.O."/>
            <person name="Brasileiro-Vidal A.C."/>
            <person name="Benko-Iseppon A.M."/>
        </authorList>
    </citation>
    <scope>NUCLEOTIDE SEQUENCE [LARGE SCALE GENOMIC DNA]</scope>
    <source>
        <tissue evidence="2">Leaves</tissue>
    </source>
</reference>
<evidence type="ECO:0000313" key="3">
    <source>
        <dbReference type="Proteomes" id="UP001341840"/>
    </source>
</evidence>
<name>A0ABU6SJZ0_9FABA</name>
<dbReference type="Proteomes" id="UP001341840">
    <property type="component" value="Unassembled WGS sequence"/>
</dbReference>
<feature type="region of interest" description="Disordered" evidence="1">
    <location>
        <begin position="39"/>
        <end position="71"/>
    </location>
</feature>
<dbReference type="EMBL" id="JASCZI010060855">
    <property type="protein sequence ID" value="MED6136400.1"/>
    <property type="molecule type" value="Genomic_DNA"/>
</dbReference>
<feature type="compositionally biased region" description="Basic and acidic residues" evidence="1">
    <location>
        <begin position="39"/>
        <end position="57"/>
    </location>
</feature>
<organism evidence="2 3">
    <name type="scientific">Stylosanthes scabra</name>
    <dbReference type="NCBI Taxonomy" id="79078"/>
    <lineage>
        <taxon>Eukaryota</taxon>
        <taxon>Viridiplantae</taxon>
        <taxon>Streptophyta</taxon>
        <taxon>Embryophyta</taxon>
        <taxon>Tracheophyta</taxon>
        <taxon>Spermatophyta</taxon>
        <taxon>Magnoliopsida</taxon>
        <taxon>eudicotyledons</taxon>
        <taxon>Gunneridae</taxon>
        <taxon>Pentapetalae</taxon>
        <taxon>rosids</taxon>
        <taxon>fabids</taxon>
        <taxon>Fabales</taxon>
        <taxon>Fabaceae</taxon>
        <taxon>Papilionoideae</taxon>
        <taxon>50 kb inversion clade</taxon>
        <taxon>dalbergioids sensu lato</taxon>
        <taxon>Dalbergieae</taxon>
        <taxon>Pterocarpus clade</taxon>
        <taxon>Stylosanthes</taxon>
    </lineage>
</organism>
<keyword evidence="3" id="KW-1185">Reference proteome</keyword>
<evidence type="ECO:0000256" key="1">
    <source>
        <dbReference type="SAM" id="MobiDB-lite"/>
    </source>
</evidence>
<gene>
    <name evidence="2" type="ORF">PIB30_055856</name>
</gene>
<sequence>MGSGVRYYEIEKREEYKDSDEGVAAGLAIEETRRYHFDDESHLALRRQDSSKGKDSSPQRSGSSRRVSPTPQYFPLSYLIRLGSPSSPSKIVPPTQGQEGVGCEKVRMLRVRELVKESPKGKVKLRGLREKVGAKKKEKKKKRIQHLAAPSWSKSLECLTSCQTTRGLGSVDMPKFGMLHAAISRHRRSFIALYD</sequence>
<evidence type="ECO:0000313" key="2">
    <source>
        <dbReference type="EMBL" id="MED6136400.1"/>
    </source>
</evidence>
<feature type="compositionally biased region" description="Polar residues" evidence="1">
    <location>
        <begin position="58"/>
        <end position="71"/>
    </location>
</feature>
<protein>
    <submittedName>
        <fullName evidence="2">Uncharacterized protein</fullName>
    </submittedName>
</protein>
<comment type="caution">
    <text evidence="2">The sequence shown here is derived from an EMBL/GenBank/DDBJ whole genome shotgun (WGS) entry which is preliminary data.</text>
</comment>